<feature type="compositionally biased region" description="Polar residues" evidence="1">
    <location>
        <begin position="1"/>
        <end position="10"/>
    </location>
</feature>
<protein>
    <submittedName>
        <fullName evidence="2">Autotransporter beta-domain protein</fullName>
    </submittedName>
</protein>
<keyword evidence="3" id="KW-1185">Reference proteome</keyword>
<dbReference type="EMBL" id="BCTA01000086">
    <property type="protein sequence ID" value="GAT12063.1"/>
    <property type="molecule type" value="Genomic_DNA"/>
</dbReference>
<sequence>MRKNTKNQALNRGYEARRRSSTDPPREGPERDPLPQDPVIRQPLPDESDERQRELDEPQAEQAEIDEAEAKRDSGAQRPPRALGVVALLGIHAFGGCHVGRGHDHPPTPCI</sequence>
<evidence type="ECO:0000313" key="3">
    <source>
        <dbReference type="Proteomes" id="UP000069773"/>
    </source>
</evidence>
<feature type="region of interest" description="Disordered" evidence="1">
    <location>
        <begin position="1"/>
        <end position="79"/>
    </location>
</feature>
<gene>
    <name evidence="2" type="ORF">RMCN_5196</name>
</gene>
<feature type="compositionally biased region" description="Basic and acidic residues" evidence="1">
    <location>
        <begin position="14"/>
        <end position="34"/>
    </location>
</feature>
<accession>A0ABQ0KQY9</accession>
<evidence type="ECO:0000256" key="1">
    <source>
        <dbReference type="SAM" id="MobiDB-lite"/>
    </source>
</evidence>
<reference evidence="2 3" key="1">
    <citation type="journal article" date="2016" name="Genome Announc.">
        <title>Draft Genome Sequences of Five Rapidly Growing Mycobacterium Species, M. thermoresistibile, M. fortuitum subsp. acetamidolyticum, M. canariasense, M. brisbanense, and M. novocastrense.</title>
        <authorList>
            <person name="Katahira K."/>
            <person name="Ogura Y."/>
            <person name="Gotoh Y."/>
            <person name="Hayashi T."/>
        </authorList>
    </citation>
    <scope>NUCLEOTIDE SEQUENCE [LARGE SCALE GENOMIC DNA]</scope>
    <source>
        <strain evidence="2 3">JCM18114</strain>
    </source>
</reference>
<feature type="compositionally biased region" description="Acidic residues" evidence="1">
    <location>
        <begin position="57"/>
        <end position="67"/>
    </location>
</feature>
<evidence type="ECO:0000313" key="2">
    <source>
        <dbReference type="EMBL" id="GAT12063.1"/>
    </source>
</evidence>
<organism evidence="2 3">
    <name type="scientific">Mycolicibacterium novocastrense</name>
    <name type="common">Mycobacterium novocastrense</name>
    <dbReference type="NCBI Taxonomy" id="59813"/>
    <lineage>
        <taxon>Bacteria</taxon>
        <taxon>Bacillati</taxon>
        <taxon>Actinomycetota</taxon>
        <taxon>Actinomycetes</taxon>
        <taxon>Mycobacteriales</taxon>
        <taxon>Mycobacteriaceae</taxon>
        <taxon>Mycolicibacterium</taxon>
    </lineage>
</organism>
<name>A0ABQ0KQY9_MYCNV</name>
<comment type="caution">
    <text evidence="2">The sequence shown here is derived from an EMBL/GenBank/DDBJ whole genome shotgun (WGS) entry which is preliminary data.</text>
</comment>
<dbReference type="Proteomes" id="UP000069773">
    <property type="component" value="Unassembled WGS sequence"/>
</dbReference>
<proteinExistence type="predicted"/>